<keyword evidence="1 4" id="KW-0304">Gas vesicle</keyword>
<comment type="subunit">
    <text evidence="4">The gas vesicle shell is 2 nm thick and consists of a single layer of this protein. It forms helical ribs nearly perpendicular to the long axis of the vesicle.</text>
</comment>
<dbReference type="InterPro" id="IPR018493">
    <property type="entry name" value="GvpA-like_CS"/>
</dbReference>
<evidence type="ECO:0000256" key="4">
    <source>
        <dbReference type="HAMAP-Rule" id="MF_00576"/>
    </source>
</evidence>
<gene>
    <name evidence="6" type="primary">gvpJ</name>
    <name evidence="4" type="synonym">gvpA</name>
    <name evidence="6" type="ORF">V1634_33195</name>
</gene>
<comment type="function">
    <text evidence="4">Gas vesicles are hollow, gas filled proteinaceous nanostructures found in some microorganisms. During planktonic growth they allow positioning of the organism at a favorable depth for light or nutrient acquisition. GvpA forms the protein shell.</text>
</comment>
<dbReference type="InterPro" id="IPR047870">
    <property type="entry name" value="Gas_vesicle_GvpA"/>
</dbReference>
<comment type="subcellular location">
    <subcellularLocation>
        <location evidence="2 4">Gas vesicle shell</location>
    </subcellularLocation>
</comment>
<accession>A0ABU7SNZ4</accession>
<dbReference type="EMBL" id="JAZGQL010000037">
    <property type="protein sequence ID" value="MEE6311693.1"/>
    <property type="molecule type" value="Genomic_DNA"/>
</dbReference>
<sequence>MTDIVRRTDGGGGGASGGGGSDLAEVVGMILDKGVVIDAHLAVSLVGIRLLTVDARVVVASVDTYLRFAEATNRLDLSATRDKGLPDLVSGPKAGLVEKAGDALGEIVGNSGNSGRDRERVPRRRRREED</sequence>
<dbReference type="PROSITE" id="PS00669">
    <property type="entry name" value="GAS_VESICLE_A_2"/>
    <property type="match status" value="1"/>
</dbReference>
<keyword evidence="7" id="KW-1185">Reference proteome</keyword>
<proteinExistence type="inferred from homology"/>
<feature type="region of interest" description="Disordered" evidence="5">
    <location>
        <begin position="105"/>
        <end position="130"/>
    </location>
</feature>
<evidence type="ECO:0000313" key="7">
    <source>
        <dbReference type="Proteomes" id="UP001339911"/>
    </source>
</evidence>
<evidence type="ECO:0000256" key="2">
    <source>
        <dbReference type="ARBA" id="ARBA00035629"/>
    </source>
</evidence>
<organism evidence="6 7">
    <name type="scientific">Plantactinospora veratri</name>
    <dbReference type="NCBI Taxonomy" id="1436122"/>
    <lineage>
        <taxon>Bacteria</taxon>
        <taxon>Bacillati</taxon>
        <taxon>Actinomycetota</taxon>
        <taxon>Actinomycetes</taxon>
        <taxon>Micromonosporales</taxon>
        <taxon>Micromonosporaceae</taxon>
        <taxon>Plantactinospora</taxon>
    </lineage>
</organism>
<feature type="compositionally biased region" description="Basic residues" evidence="5">
    <location>
        <begin position="121"/>
        <end position="130"/>
    </location>
</feature>
<evidence type="ECO:0000256" key="3">
    <source>
        <dbReference type="ARBA" id="ARBA00035646"/>
    </source>
</evidence>
<dbReference type="HAMAP" id="MF_00576">
    <property type="entry name" value="Gas_vesicle_A"/>
    <property type="match status" value="1"/>
</dbReference>
<dbReference type="Proteomes" id="UP001339911">
    <property type="component" value="Unassembled WGS sequence"/>
</dbReference>
<protein>
    <recommendedName>
        <fullName evidence="4">Gas vesicle protein A</fullName>
        <shortName evidence="4">GVP</shortName>
    </recommendedName>
</protein>
<reference evidence="6 7" key="1">
    <citation type="submission" date="2024-01" db="EMBL/GenBank/DDBJ databases">
        <title>Genome insights into Plantactinospora veratri sp. nov.</title>
        <authorList>
            <person name="Wang L."/>
        </authorList>
    </citation>
    <scope>NUCLEOTIDE SEQUENCE [LARGE SCALE GENOMIC DNA]</scope>
    <source>
        <strain evidence="6 7">NEAU-FHS4</strain>
    </source>
</reference>
<dbReference type="InterPro" id="IPR050530">
    <property type="entry name" value="GvpA"/>
</dbReference>
<dbReference type="PANTHER" id="PTHR35344:SF4">
    <property type="entry name" value="GAS VESICLE PROTEIN A1"/>
    <property type="match status" value="1"/>
</dbReference>
<comment type="similarity">
    <text evidence="3 4">Belongs to the gas vesicle GvpA family.</text>
</comment>
<dbReference type="PANTHER" id="PTHR35344">
    <property type="entry name" value="GAS VESICLE STRUCTURAL PROTEIN 2-RELATED"/>
    <property type="match status" value="1"/>
</dbReference>
<comment type="caution">
    <text evidence="6">The sequence shown here is derived from an EMBL/GenBank/DDBJ whole genome shotgun (WGS) entry which is preliminary data.</text>
</comment>
<dbReference type="InterPro" id="IPR000638">
    <property type="entry name" value="Gas-vesicle_GvpA-like"/>
</dbReference>
<evidence type="ECO:0000256" key="1">
    <source>
        <dbReference type="ARBA" id="ARBA00022987"/>
    </source>
</evidence>
<name>A0ABU7SNZ4_9ACTN</name>
<dbReference type="Pfam" id="PF00741">
    <property type="entry name" value="Gas_vesicle"/>
    <property type="match status" value="1"/>
</dbReference>
<evidence type="ECO:0000313" key="6">
    <source>
        <dbReference type="EMBL" id="MEE6311693.1"/>
    </source>
</evidence>
<evidence type="ECO:0000256" key="5">
    <source>
        <dbReference type="SAM" id="MobiDB-lite"/>
    </source>
</evidence>